<evidence type="ECO:0000313" key="6">
    <source>
        <dbReference type="EMBL" id="AOM66713.1"/>
    </source>
</evidence>
<dbReference type="PRINTS" id="PR00681">
    <property type="entry name" value="RIBOSOMALS1"/>
</dbReference>
<keyword evidence="2 6" id="KW-0689">Ribosomal protein</keyword>
<name>A0A1C9CE95_9RHOD</name>
<dbReference type="Gene3D" id="2.40.50.140">
    <property type="entry name" value="Nucleic acid-binding proteins"/>
    <property type="match status" value="3"/>
</dbReference>
<dbReference type="FunFam" id="2.40.50.140:FF:000051">
    <property type="entry name" value="RNA-binding transcriptional accessory protein"/>
    <property type="match status" value="1"/>
</dbReference>
<dbReference type="InterPro" id="IPR012340">
    <property type="entry name" value="NA-bd_OB-fold"/>
</dbReference>
<organism evidence="6">
    <name type="scientific">Erythrotrichia carnea</name>
    <dbReference type="NCBI Taxonomy" id="35151"/>
    <lineage>
        <taxon>Eukaryota</taxon>
        <taxon>Rhodophyta</taxon>
        <taxon>Compsopogonophyceae</taxon>
        <taxon>Erythropeltidales</taxon>
        <taxon>Erythrotrichiaceae</taxon>
        <taxon>Erythrotrichia</taxon>
    </lineage>
</organism>
<evidence type="ECO:0000256" key="3">
    <source>
        <dbReference type="ARBA" id="ARBA00023274"/>
    </source>
</evidence>
<protein>
    <submittedName>
        <fullName evidence="6">Ribosomal protein S1</fullName>
    </submittedName>
</protein>
<dbReference type="EMBL" id="KX284721">
    <property type="protein sequence ID" value="AOM66713.1"/>
    <property type="molecule type" value="Genomic_DNA"/>
</dbReference>
<keyword evidence="3" id="KW-0687">Ribonucleoprotein</keyword>
<feature type="domain" description="S1 motif" evidence="5">
    <location>
        <begin position="115"/>
        <end position="181"/>
    </location>
</feature>
<evidence type="ECO:0000256" key="1">
    <source>
        <dbReference type="ARBA" id="ARBA00006767"/>
    </source>
</evidence>
<comment type="function">
    <text evidence="4">Associates with the EF-Tu.GDP complex and induces the exchange of GDP to GTP. It remains bound to the aminoacyl-tRNA.EF-Tu.GTP complex up to the GTP hydrolysis stage on the ribosome.</text>
</comment>
<dbReference type="GeneID" id="29073887"/>
<evidence type="ECO:0000256" key="4">
    <source>
        <dbReference type="ARBA" id="ARBA00025453"/>
    </source>
</evidence>
<geneLocation type="plastid" evidence="6"/>
<dbReference type="InterPro" id="IPR035104">
    <property type="entry name" value="Ribosomal_protein_S1-like"/>
</dbReference>
<reference evidence="6" key="2">
    <citation type="submission" date="2017-07" db="EMBL/GenBank/DDBJ databases">
        <authorList>
            <person name="Sun Z.S."/>
            <person name="Albrecht U."/>
            <person name="Echele G."/>
            <person name="Lee C.C."/>
        </authorList>
    </citation>
    <scope>NUCLEOTIDE SEQUENCE</scope>
</reference>
<sequence length="266" mass="30142">MDIIKAWQPRKLKSNSLKEVLQKYNYSLNEGDIVAGTIFSKEKHGLLINIGGESCAYLPKDETIDWKYYEYSNKFSETREFCIIKVASNNNIIVSIKKLRNIQSWERIKQLYVEDATALGKITKQNKGGLLVDVEGIIGFVPNSHSKTSEDINKIIKNNGSLPVKFLEINEKSGYLLLSYKRFILQLYNNNFNVGKVVKGKVTNIKPYGVFVDIGNASGLLHISEIADKHIDNLEEIFQIGNEILVSIIHLDTKQGRISLSTKFLN</sequence>
<dbReference type="InterPro" id="IPR050437">
    <property type="entry name" value="Ribos_protein_bS1-like"/>
</dbReference>
<accession>A0A1C9CE95</accession>
<gene>
    <name evidence="6" type="primary">rps1</name>
    <name evidence="6" type="ORF">Eryt_047</name>
</gene>
<dbReference type="GO" id="GO:0005737">
    <property type="term" value="C:cytoplasm"/>
    <property type="evidence" value="ECO:0007669"/>
    <property type="project" value="UniProtKB-ARBA"/>
</dbReference>
<dbReference type="GO" id="GO:0003735">
    <property type="term" value="F:structural constituent of ribosome"/>
    <property type="evidence" value="ECO:0007669"/>
    <property type="project" value="TreeGrafter"/>
</dbReference>
<dbReference type="AlphaFoldDB" id="A0A1C9CE95"/>
<dbReference type="PROSITE" id="PS50126">
    <property type="entry name" value="S1"/>
    <property type="match status" value="3"/>
</dbReference>
<dbReference type="PANTHER" id="PTHR10724:SF7">
    <property type="entry name" value="SMALL RIBOSOMAL SUBUNIT PROTEIN BS1C"/>
    <property type="match status" value="1"/>
</dbReference>
<feature type="domain" description="S1 motif" evidence="5">
    <location>
        <begin position="195"/>
        <end position="263"/>
    </location>
</feature>
<dbReference type="InterPro" id="IPR003029">
    <property type="entry name" value="S1_domain"/>
</dbReference>
<dbReference type="GO" id="GO:0005840">
    <property type="term" value="C:ribosome"/>
    <property type="evidence" value="ECO:0007669"/>
    <property type="project" value="UniProtKB-KW"/>
</dbReference>
<comment type="similarity">
    <text evidence="1">Belongs to the bacterial ribosomal protein bS1 family.</text>
</comment>
<proteinExistence type="inferred from homology"/>
<evidence type="ECO:0000256" key="2">
    <source>
        <dbReference type="ARBA" id="ARBA00022980"/>
    </source>
</evidence>
<evidence type="ECO:0000259" key="5">
    <source>
        <dbReference type="PROSITE" id="PS50126"/>
    </source>
</evidence>
<dbReference type="GO" id="GO:0006412">
    <property type="term" value="P:translation"/>
    <property type="evidence" value="ECO:0007669"/>
    <property type="project" value="TreeGrafter"/>
</dbReference>
<dbReference type="SMART" id="SM00316">
    <property type="entry name" value="S1"/>
    <property type="match status" value="3"/>
</dbReference>
<dbReference type="GO" id="GO:0003729">
    <property type="term" value="F:mRNA binding"/>
    <property type="evidence" value="ECO:0007669"/>
    <property type="project" value="UniProtKB-ARBA"/>
</dbReference>
<dbReference type="PANTHER" id="PTHR10724">
    <property type="entry name" value="30S RIBOSOMAL PROTEIN S1"/>
    <property type="match status" value="1"/>
</dbReference>
<feature type="domain" description="S1 motif" evidence="5">
    <location>
        <begin position="31"/>
        <end position="97"/>
    </location>
</feature>
<reference evidence="6" key="1">
    <citation type="journal article" date="2016" name="BMC Biol.">
        <title>Parallel evolution of highly conserved plastid genome architecture in red seaweeds and seed plants.</title>
        <authorList>
            <person name="Lee J."/>
            <person name="Cho C.H."/>
            <person name="Park S.I."/>
            <person name="Choi J.W."/>
            <person name="Song H.S."/>
            <person name="West J.A."/>
            <person name="Bhattacharya D."/>
            <person name="Yoon H.S."/>
        </authorList>
    </citation>
    <scope>NUCLEOTIDE SEQUENCE</scope>
</reference>
<dbReference type="GO" id="GO:1990904">
    <property type="term" value="C:ribonucleoprotein complex"/>
    <property type="evidence" value="ECO:0007669"/>
    <property type="project" value="UniProtKB-KW"/>
</dbReference>
<keyword evidence="6" id="KW-0934">Plastid</keyword>
<dbReference type="RefSeq" id="YP_009297370.1">
    <property type="nucleotide sequence ID" value="NC_031176.2"/>
</dbReference>
<dbReference type="SUPFAM" id="SSF50249">
    <property type="entry name" value="Nucleic acid-binding proteins"/>
    <property type="match status" value="3"/>
</dbReference>
<dbReference type="Pfam" id="PF00575">
    <property type="entry name" value="S1"/>
    <property type="match status" value="2"/>
</dbReference>